<accession>A0A1F6EG25</accession>
<dbReference type="InterPro" id="IPR012902">
    <property type="entry name" value="N_methyl_site"/>
</dbReference>
<keyword evidence="1" id="KW-1133">Transmembrane helix</keyword>
<gene>
    <name evidence="2" type="ORF">A3A38_02895</name>
</gene>
<organism evidence="2 3">
    <name type="scientific">Candidatus Kaiserbacteria bacterium RIFCSPLOWO2_01_FULL_53_17</name>
    <dbReference type="NCBI Taxonomy" id="1798511"/>
    <lineage>
        <taxon>Bacteria</taxon>
        <taxon>Candidatus Kaiseribacteriota</taxon>
    </lineage>
</organism>
<evidence type="ECO:0008006" key="4">
    <source>
        <dbReference type="Google" id="ProtNLM"/>
    </source>
</evidence>
<dbReference type="Proteomes" id="UP000177306">
    <property type="component" value="Unassembled WGS sequence"/>
</dbReference>
<dbReference type="EMBL" id="MFLY01000038">
    <property type="protein sequence ID" value="OGG72595.1"/>
    <property type="molecule type" value="Genomic_DNA"/>
</dbReference>
<reference evidence="2 3" key="1">
    <citation type="journal article" date="2016" name="Nat. Commun.">
        <title>Thousands of microbial genomes shed light on interconnected biogeochemical processes in an aquifer system.</title>
        <authorList>
            <person name="Anantharaman K."/>
            <person name="Brown C.T."/>
            <person name="Hug L.A."/>
            <person name="Sharon I."/>
            <person name="Castelle C.J."/>
            <person name="Probst A.J."/>
            <person name="Thomas B.C."/>
            <person name="Singh A."/>
            <person name="Wilkins M.J."/>
            <person name="Karaoz U."/>
            <person name="Brodie E.L."/>
            <person name="Williams K.H."/>
            <person name="Hubbard S.S."/>
            <person name="Banfield J.F."/>
        </authorList>
    </citation>
    <scope>NUCLEOTIDE SEQUENCE [LARGE SCALE GENOMIC DNA]</scope>
</reference>
<keyword evidence="1" id="KW-0472">Membrane</keyword>
<evidence type="ECO:0000256" key="1">
    <source>
        <dbReference type="SAM" id="Phobius"/>
    </source>
</evidence>
<dbReference type="Pfam" id="PF07963">
    <property type="entry name" value="N_methyl"/>
    <property type="match status" value="1"/>
</dbReference>
<evidence type="ECO:0000313" key="2">
    <source>
        <dbReference type="EMBL" id="OGG72595.1"/>
    </source>
</evidence>
<comment type="caution">
    <text evidence="2">The sequence shown here is derived from an EMBL/GenBank/DDBJ whole genome shotgun (WGS) entry which is preliminary data.</text>
</comment>
<name>A0A1F6EG25_9BACT</name>
<protein>
    <recommendedName>
        <fullName evidence="4">Prepilin-type N-terminal cleavage/methylation domain-containing protein</fullName>
    </recommendedName>
</protein>
<evidence type="ECO:0000313" key="3">
    <source>
        <dbReference type="Proteomes" id="UP000177306"/>
    </source>
</evidence>
<sequence length="216" mass="22794">MKNSPANGGKTLTPKPSTRNAQKGFTLVEMIVALGFFTTIMLVVISVLTVVSGANEKARTTRIVIDNLNFAVENMARTMRVGSVYHCGDLTPDLNIAQDCDTSPGGISECADTGMSSIAFNDIQKGGITAFRIGGGGGFIERANNCTASGCPSANWKRLTAPEIDVHRLCFYVSGSGETDGKQAQIFMVASGVAGKGEVQTDFDIQTTVTQRLADS</sequence>
<proteinExistence type="predicted"/>
<dbReference type="NCBIfam" id="TIGR02532">
    <property type="entry name" value="IV_pilin_GFxxxE"/>
    <property type="match status" value="1"/>
</dbReference>
<feature type="transmembrane region" description="Helical" evidence="1">
    <location>
        <begin position="30"/>
        <end position="51"/>
    </location>
</feature>
<dbReference type="PROSITE" id="PS00409">
    <property type="entry name" value="PROKAR_NTER_METHYL"/>
    <property type="match status" value="1"/>
</dbReference>
<dbReference type="AlphaFoldDB" id="A0A1F6EG25"/>
<keyword evidence="1" id="KW-0812">Transmembrane</keyword>